<feature type="transmembrane region" description="Helical" evidence="1">
    <location>
        <begin position="129"/>
        <end position="146"/>
    </location>
</feature>
<feature type="chain" id="PRO_5028847636" evidence="2">
    <location>
        <begin position="32"/>
        <end position="210"/>
    </location>
</feature>
<name>A0A7G7MPG2_9PSEU</name>
<keyword evidence="1" id="KW-0472">Membrane</keyword>
<keyword evidence="4" id="KW-1185">Reference proteome</keyword>
<dbReference type="InterPro" id="IPR009339">
    <property type="entry name" value="DUF998"/>
</dbReference>
<keyword evidence="2" id="KW-0732">Signal</keyword>
<dbReference type="RefSeq" id="WP_185721475.1">
    <property type="nucleotide sequence ID" value="NZ_BAAAWI010000001.1"/>
</dbReference>
<keyword evidence="1" id="KW-0812">Transmembrane</keyword>
<evidence type="ECO:0000313" key="3">
    <source>
        <dbReference type="EMBL" id="QNG54673.1"/>
    </source>
</evidence>
<dbReference type="EMBL" id="CP060131">
    <property type="protein sequence ID" value="QNG54673.1"/>
    <property type="molecule type" value="Genomic_DNA"/>
</dbReference>
<organism evidence="3 4">
    <name type="scientific">Pseudonocardia petroleophila</name>
    <dbReference type="NCBI Taxonomy" id="37331"/>
    <lineage>
        <taxon>Bacteria</taxon>
        <taxon>Bacillati</taxon>
        <taxon>Actinomycetota</taxon>
        <taxon>Actinomycetes</taxon>
        <taxon>Pseudonocardiales</taxon>
        <taxon>Pseudonocardiaceae</taxon>
        <taxon>Pseudonocardia</taxon>
    </lineage>
</organism>
<proteinExistence type="predicted"/>
<feature type="transmembrane region" description="Helical" evidence="1">
    <location>
        <begin position="158"/>
        <end position="174"/>
    </location>
</feature>
<keyword evidence="1" id="KW-1133">Transmembrane helix</keyword>
<feature type="transmembrane region" description="Helical" evidence="1">
    <location>
        <begin position="180"/>
        <end position="200"/>
    </location>
</feature>
<sequence length="210" mass="20793">MTTTQTTPTHRLLAAGLLAGPLFVGSALAQAATREGFDLTRHPVSLLALGDGGWVQVATFVATGALTAACAAGLRRVPSAGVWGPRLLGVFGAGLVAAGVFVTDAGAGFPAGAPAGAPETSWHGLLHEAGFGVAMLGWTAAAVVFTRRSAARRQWARAGLTAAGVAGSLLVAAWPDPDGLPVRLLVASAIQFAVVAGLAADALGGRAGRA</sequence>
<accession>A0A7G7MPG2</accession>
<evidence type="ECO:0000256" key="2">
    <source>
        <dbReference type="SAM" id="SignalP"/>
    </source>
</evidence>
<dbReference type="Pfam" id="PF06197">
    <property type="entry name" value="DUF998"/>
    <property type="match status" value="1"/>
</dbReference>
<dbReference type="Proteomes" id="UP000515728">
    <property type="component" value="Chromosome"/>
</dbReference>
<evidence type="ECO:0000256" key="1">
    <source>
        <dbReference type="SAM" id="Phobius"/>
    </source>
</evidence>
<evidence type="ECO:0000313" key="4">
    <source>
        <dbReference type="Proteomes" id="UP000515728"/>
    </source>
</evidence>
<feature type="signal peptide" evidence="2">
    <location>
        <begin position="1"/>
        <end position="31"/>
    </location>
</feature>
<feature type="transmembrane region" description="Helical" evidence="1">
    <location>
        <begin position="55"/>
        <end position="75"/>
    </location>
</feature>
<feature type="transmembrane region" description="Helical" evidence="1">
    <location>
        <begin position="87"/>
        <end position="109"/>
    </location>
</feature>
<dbReference type="KEGG" id="ppel:H6H00_12780"/>
<protein>
    <submittedName>
        <fullName evidence="3">DUF998 domain-containing protein</fullName>
    </submittedName>
</protein>
<reference evidence="3 4" key="1">
    <citation type="submission" date="2020-08" db="EMBL/GenBank/DDBJ databases">
        <authorList>
            <person name="Mo P."/>
        </authorList>
    </citation>
    <scope>NUCLEOTIDE SEQUENCE [LARGE SCALE GENOMIC DNA]</scope>
    <source>
        <strain evidence="3 4">CGMCC 4.1532</strain>
    </source>
</reference>
<gene>
    <name evidence="3" type="ORF">H6H00_12780</name>
</gene>
<dbReference type="AlphaFoldDB" id="A0A7G7MPG2"/>